<evidence type="ECO:0000313" key="4">
    <source>
        <dbReference type="WBParaSite" id="sdigi.contig949.g10039.t1"/>
    </source>
</evidence>
<evidence type="ECO:0000256" key="2">
    <source>
        <dbReference type="SAM" id="Phobius"/>
    </source>
</evidence>
<evidence type="ECO:0000313" key="3">
    <source>
        <dbReference type="Proteomes" id="UP000887581"/>
    </source>
</evidence>
<feature type="transmembrane region" description="Helical" evidence="2">
    <location>
        <begin position="251"/>
        <end position="279"/>
    </location>
</feature>
<keyword evidence="3" id="KW-1185">Reference proteome</keyword>
<feature type="transmembrane region" description="Helical" evidence="2">
    <location>
        <begin position="331"/>
        <end position="356"/>
    </location>
</feature>
<evidence type="ECO:0000256" key="1">
    <source>
        <dbReference type="SAM" id="MobiDB-lite"/>
    </source>
</evidence>
<keyword evidence="2" id="KW-0472">Membrane</keyword>
<dbReference type="AlphaFoldDB" id="A0A915Q4I0"/>
<reference evidence="4" key="1">
    <citation type="submission" date="2022-11" db="UniProtKB">
        <authorList>
            <consortium name="WormBaseParasite"/>
        </authorList>
    </citation>
    <scope>IDENTIFICATION</scope>
</reference>
<protein>
    <submittedName>
        <fullName evidence="4">Uncharacterized protein</fullName>
    </submittedName>
</protein>
<accession>A0A915Q4I0</accession>
<keyword evidence="2" id="KW-0812">Transmembrane</keyword>
<name>A0A915Q4I0_9BILA</name>
<feature type="region of interest" description="Disordered" evidence="1">
    <location>
        <begin position="62"/>
        <end position="94"/>
    </location>
</feature>
<dbReference type="WBParaSite" id="sdigi.contig949.g10039.t1">
    <property type="protein sequence ID" value="sdigi.contig949.g10039.t1"/>
    <property type="gene ID" value="sdigi.contig949.g10039"/>
</dbReference>
<feature type="region of interest" description="Disordered" evidence="1">
    <location>
        <begin position="109"/>
        <end position="134"/>
    </location>
</feature>
<keyword evidence="2" id="KW-1133">Transmembrane helix</keyword>
<dbReference type="Proteomes" id="UP000887581">
    <property type="component" value="Unplaced"/>
</dbReference>
<organism evidence="3 4">
    <name type="scientific">Setaria digitata</name>
    <dbReference type="NCBI Taxonomy" id="48799"/>
    <lineage>
        <taxon>Eukaryota</taxon>
        <taxon>Metazoa</taxon>
        <taxon>Ecdysozoa</taxon>
        <taxon>Nematoda</taxon>
        <taxon>Chromadorea</taxon>
        <taxon>Rhabditida</taxon>
        <taxon>Spirurina</taxon>
        <taxon>Spiruromorpha</taxon>
        <taxon>Filarioidea</taxon>
        <taxon>Setariidae</taxon>
        <taxon>Setaria</taxon>
    </lineage>
</organism>
<proteinExistence type="predicted"/>
<sequence>MNVWVVGSYMGMWVEFVFRWANKCVCRQMRTCALVKSTRVRGWISEGVVDLLDHIQLMTERSDGMPLQNGGISTSSSSKRSKVRGSRISHGSSRLSHLFSKISRRDKKASNSYYAPAEPPFTSTPDMSGEEDGVEVSYVETESEMNDDSEDTIPVVDSANPKGTPSRMLYVDSAILDDSTTTTTASADYSSSSASGNMNIIPEQMIRGNFVACSPTNQQLRQSTTATTATDLTANVVENANFTHRMNLKKLWYIAIAAVQFFLAIVIVFWSLIVVKILYDDFYDDNRSKSSYLCSFIDGIDSWLSLDLSEMFNCNDASSSFFERLHHEAEMIVNFIITQFHFILTMFSSIKFATFIQFYEEWLSKLMEEWKEIFDEYYEIFWTNLLKYNDIVWIILDDCKEKFYELFTNIYVKIEQKYFSLLG</sequence>